<dbReference type="EMBL" id="BAAATJ010000009">
    <property type="protein sequence ID" value="GAA2397336.1"/>
    <property type="molecule type" value="Genomic_DNA"/>
</dbReference>
<dbReference type="RefSeq" id="WP_344630941.1">
    <property type="nucleotide sequence ID" value="NZ_BAAATJ010000009.1"/>
</dbReference>
<keyword evidence="2" id="KW-0175">Coiled coil</keyword>
<organism evidence="3 4">
    <name type="scientific">Streptomyces glaucosporus</name>
    <dbReference type="NCBI Taxonomy" id="284044"/>
    <lineage>
        <taxon>Bacteria</taxon>
        <taxon>Bacillati</taxon>
        <taxon>Actinomycetota</taxon>
        <taxon>Actinomycetes</taxon>
        <taxon>Kitasatosporales</taxon>
        <taxon>Streptomycetaceae</taxon>
        <taxon>Streptomyces</taxon>
    </lineage>
</organism>
<protein>
    <recommendedName>
        <fullName evidence="1">ESAT-6-like protein</fullName>
    </recommendedName>
</protein>
<accession>A0ABN3I828</accession>
<dbReference type="Pfam" id="PF06013">
    <property type="entry name" value="WXG100"/>
    <property type="match status" value="1"/>
</dbReference>
<dbReference type="Gene3D" id="1.10.287.1060">
    <property type="entry name" value="ESAT-6-like"/>
    <property type="match status" value="1"/>
</dbReference>
<dbReference type="Proteomes" id="UP001500058">
    <property type="component" value="Unassembled WGS sequence"/>
</dbReference>
<dbReference type="InterPro" id="IPR010310">
    <property type="entry name" value="T7SS_ESAT-6-like"/>
</dbReference>
<dbReference type="NCBIfam" id="TIGR03930">
    <property type="entry name" value="WXG100_ESAT6"/>
    <property type="match status" value="1"/>
</dbReference>
<reference evidence="3 4" key="1">
    <citation type="journal article" date="2019" name="Int. J. Syst. Evol. Microbiol.">
        <title>The Global Catalogue of Microorganisms (GCM) 10K type strain sequencing project: providing services to taxonomists for standard genome sequencing and annotation.</title>
        <authorList>
            <consortium name="The Broad Institute Genomics Platform"/>
            <consortium name="The Broad Institute Genome Sequencing Center for Infectious Disease"/>
            <person name="Wu L."/>
            <person name="Ma J."/>
        </authorList>
    </citation>
    <scope>NUCLEOTIDE SEQUENCE [LARGE SCALE GENOMIC DNA]</scope>
    <source>
        <strain evidence="3 4">JCM 6921</strain>
    </source>
</reference>
<comment type="similarity">
    <text evidence="1">Belongs to the WXG100 family.</text>
</comment>
<dbReference type="SUPFAM" id="SSF140453">
    <property type="entry name" value="EsxAB dimer-like"/>
    <property type="match status" value="1"/>
</dbReference>
<evidence type="ECO:0000313" key="4">
    <source>
        <dbReference type="Proteomes" id="UP001500058"/>
    </source>
</evidence>
<dbReference type="InterPro" id="IPR036689">
    <property type="entry name" value="ESAT-6-like_sf"/>
</dbReference>
<name>A0ABN3I828_9ACTN</name>
<evidence type="ECO:0000256" key="1">
    <source>
        <dbReference type="RuleBase" id="RU362001"/>
    </source>
</evidence>
<proteinExistence type="inferred from homology"/>
<evidence type="ECO:0000256" key="2">
    <source>
        <dbReference type="SAM" id="Coils"/>
    </source>
</evidence>
<sequence length="95" mass="10790">MTIKVTYAFVENAANDIRNVAKELDTQLTDLERRVNAVVQTWEGETKQVYENKQQHWNRNVKGLNDTLEAIARALDGATDGYRGTDKKAAAQFDF</sequence>
<feature type="coiled-coil region" evidence="2">
    <location>
        <begin position="14"/>
        <end position="41"/>
    </location>
</feature>
<comment type="caution">
    <text evidence="3">The sequence shown here is derived from an EMBL/GenBank/DDBJ whole genome shotgun (WGS) entry which is preliminary data.</text>
</comment>
<keyword evidence="4" id="KW-1185">Reference proteome</keyword>
<gene>
    <name evidence="3" type="ORF">GCM10010420_24020</name>
</gene>
<evidence type="ECO:0000313" key="3">
    <source>
        <dbReference type="EMBL" id="GAA2397336.1"/>
    </source>
</evidence>